<organism evidence="1 2">
    <name type="scientific">Lupinus albus</name>
    <name type="common">White lupine</name>
    <name type="synonym">Lupinus termis</name>
    <dbReference type="NCBI Taxonomy" id="3870"/>
    <lineage>
        <taxon>Eukaryota</taxon>
        <taxon>Viridiplantae</taxon>
        <taxon>Streptophyta</taxon>
        <taxon>Embryophyta</taxon>
        <taxon>Tracheophyta</taxon>
        <taxon>Spermatophyta</taxon>
        <taxon>Magnoliopsida</taxon>
        <taxon>eudicotyledons</taxon>
        <taxon>Gunneridae</taxon>
        <taxon>Pentapetalae</taxon>
        <taxon>rosids</taxon>
        <taxon>fabids</taxon>
        <taxon>Fabales</taxon>
        <taxon>Fabaceae</taxon>
        <taxon>Papilionoideae</taxon>
        <taxon>50 kb inversion clade</taxon>
        <taxon>genistoids sensu lato</taxon>
        <taxon>core genistoids</taxon>
        <taxon>Genisteae</taxon>
        <taxon>Lupinus</taxon>
    </lineage>
</organism>
<dbReference type="EMBL" id="WOCE01000002">
    <property type="protein sequence ID" value="KAE9619553.1"/>
    <property type="molecule type" value="Genomic_DNA"/>
</dbReference>
<name>A0A6A5MTI9_LUPAL</name>
<reference evidence="2" key="1">
    <citation type="journal article" date="2020" name="Nat. Commun.">
        <title>Genome sequence of the cluster root forming white lupin.</title>
        <authorList>
            <person name="Hufnagel B."/>
            <person name="Marques A."/>
            <person name="Soriano A."/>
            <person name="Marques L."/>
            <person name="Divol F."/>
            <person name="Doumas P."/>
            <person name="Sallet E."/>
            <person name="Mancinotti D."/>
            <person name="Carrere S."/>
            <person name="Marande W."/>
            <person name="Arribat S."/>
            <person name="Keller J."/>
            <person name="Huneau C."/>
            <person name="Blein T."/>
            <person name="Aime D."/>
            <person name="Laguerre M."/>
            <person name="Taylor J."/>
            <person name="Schubert V."/>
            <person name="Nelson M."/>
            <person name="Geu-Flores F."/>
            <person name="Crespi M."/>
            <person name="Gallardo-Guerrero K."/>
            <person name="Delaux P.-M."/>
            <person name="Salse J."/>
            <person name="Berges H."/>
            <person name="Guyot R."/>
            <person name="Gouzy J."/>
            <person name="Peret B."/>
        </authorList>
    </citation>
    <scope>NUCLEOTIDE SEQUENCE [LARGE SCALE GENOMIC DNA]</scope>
    <source>
        <strain evidence="2">cv. Amiga</strain>
    </source>
</reference>
<gene>
    <name evidence="1" type="ORF">Lalb_Chr02g0154461</name>
</gene>
<dbReference type="Proteomes" id="UP000447434">
    <property type="component" value="Chromosome 2"/>
</dbReference>
<keyword evidence="2" id="KW-1185">Reference proteome</keyword>
<sequence>MTCTTHYFLHFPFPTMATHSKSRTNRNAFSFISMGWRKVRDSADADLRLMRDRPNSFKKLATSFDRDFENFLNYPPPPFSVIPYASARPPPLPAEIDFVKNLKPRLMEERRGGFGKKVLKKWRRRRSRIRVELLAMRDAVVSEVEDMDGNVDFDRSGSRRRLSFRDFWGAWKGDEEEQHVKDWKPIPVLKSRLKEFDKKSELIEKVKSS</sequence>
<proteinExistence type="predicted"/>
<evidence type="ECO:0000313" key="2">
    <source>
        <dbReference type="Proteomes" id="UP000447434"/>
    </source>
</evidence>
<accession>A0A6A5MTI9</accession>
<dbReference type="OrthoDB" id="44480at2759"/>
<dbReference type="AlphaFoldDB" id="A0A6A5MTI9"/>
<evidence type="ECO:0000313" key="1">
    <source>
        <dbReference type="EMBL" id="KAE9619553.1"/>
    </source>
</evidence>
<protein>
    <submittedName>
        <fullName evidence="1">Putative digalactosyldiacylglycerol synthase</fullName>
    </submittedName>
</protein>
<comment type="caution">
    <text evidence="1">The sequence shown here is derived from an EMBL/GenBank/DDBJ whole genome shotgun (WGS) entry which is preliminary data.</text>
</comment>